<organism evidence="2 3">
    <name type="scientific">Cypionkella aquatica</name>
    <dbReference type="NCBI Taxonomy" id="1756042"/>
    <lineage>
        <taxon>Bacteria</taxon>
        <taxon>Pseudomonadati</taxon>
        <taxon>Pseudomonadota</taxon>
        <taxon>Alphaproteobacteria</taxon>
        <taxon>Rhodobacterales</taxon>
        <taxon>Paracoccaceae</taxon>
        <taxon>Cypionkella</taxon>
    </lineage>
</organism>
<gene>
    <name evidence="2" type="ORF">GCM10010873_03180</name>
</gene>
<evidence type="ECO:0000313" key="3">
    <source>
        <dbReference type="Proteomes" id="UP001157355"/>
    </source>
</evidence>
<feature type="transmembrane region" description="Helical" evidence="1">
    <location>
        <begin position="96"/>
        <end position="115"/>
    </location>
</feature>
<reference evidence="2 3" key="1">
    <citation type="journal article" date="2014" name="Int. J. Syst. Evol. Microbiol.">
        <title>Complete genome sequence of Corynebacterium casei LMG S-19264T (=DSM 44701T), isolated from a smear-ripened cheese.</title>
        <authorList>
            <consortium name="US DOE Joint Genome Institute (JGI-PGF)"/>
            <person name="Walter F."/>
            <person name="Albersmeier A."/>
            <person name="Kalinowski J."/>
            <person name="Ruckert C."/>
        </authorList>
    </citation>
    <scope>NUCLEOTIDE SEQUENCE [LARGE SCALE GENOMIC DNA]</scope>
    <source>
        <strain evidence="2 3">NBRC 111766</strain>
    </source>
</reference>
<keyword evidence="1" id="KW-0812">Transmembrane</keyword>
<protein>
    <recommendedName>
        <fullName evidence="4">YcxB-like protein domain-containing protein</fullName>
    </recommendedName>
</protein>
<evidence type="ECO:0000313" key="2">
    <source>
        <dbReference type="EMBL" id="GLS85345.1"/>
    </source>
</evidence>
<dbReference type="AlphaFoldDB" id="A0AA37U009"/>
<proteinExistence type="predicted"/>
<evidence type="ECO:0000256" key="1">
    <source>
        <dbReference type="SAM" id="Phobius"/>
    </source>
</evidence>
<comment type="caution">
    <text evidence="2">The sequence shown here is derived from an EMBL/GenBank/DDBJ whole genome shotgun (WGS) entry which is preliminary data.</text>
</comment>
<dbReference type="EMBL" id="BSPP01000002">
    <property type="protein sequence ID" value="GLS85345.1"/>
    <property type="molecule type" value="Genomic_DNA"/>
</dbReference>
<accession>A0AA37U009</accession>
<keyword evidence="1" id="KW-0472">Membrane</keyword>
<dbReference type="Proteomes" id="UP001157355">
    <property type="component" value="Unassembled WGS sequence"/>
</dbReference>
<dbReference type="RefSeq" id="WP_284323569.1">
    <property type="nucleotide sequence ID" value="NZ_BSPP01000002.1"/>
</dbReference>
<keyword evidence="3" id="KW-1185">Reference proteome</keyword>
<sequence length="210" mass="23808">MTEIPQISDTVFEKPRRETASAFTVTPSRDFDGGLLRRWTYRLDRSDALAYLQLKREWSGRAKWALGAWFMAGDIVFGLLPGWIKGPDDGWQSWAVFLGAMALQWALVLLGINIWQRFRAARMLPAPIHAEFEEWVDCVAGTDILTYDCAYLSPELIGQVLETPTHIFVLNYDTAIVVPLRAFADREEAAQIARHLRALAAGPYYFDAEP</sequence>
<name>A0AA37U009_9RHOB</name>
<keyword evidence="1" id="KW-1133">Transmembrane helix</keyword>
<feature type="transmembrane region" description="Helical" evidence="1">
    <location>
        <begin position="64"/>
        <end position="84"/>
    </location>
</feature>
<evidence type="ECO:0008006" key="4">
    <source>
        <dbReference type="Google" id="ProtNLM"/>
    </source>
</evidence>